<evidence type="ECO:0000256" key="1">
    <source>
        <dbReference type="SAM" id="MobiDB-lite"/>
    </source>
</evidence>
<dbReference type="EMBL" id="CP108125">
    <property type="protein sequence ID" value="WTO81974.1"/>
    <property type="molecule type" value="Genomic_DNA"/>
</dbReference>
<dbReference type="RefSeq" id="WP_406256892.1">
    <property type="nucleotide sequence ID" value="NZ_CP108125.1"/>
</dbReference>
<gene>
    <name evidence="3" type="ORF">OHU27_05905</name>
</gene>
<keyword evidence="4" id="KW-1185">Reference proteome</keyword>
<protein>
    <submittedName>
        <fullName evidence="3">Uncharacterized protein</fullName>
    </submittedName>
</protein>
<feature type="compositionally biased region" description="Basic residues" evidence="1">
    <location>
        <begin position="39"/>
        <end position="50"/>
    </location>
</feature>
<dbReference type="Proteomes" id="UP001622690">
    <property type="component" value="Chromosome"/>
</dbReference>
<keyword evidence="2" id="KW-1133">Transmembrane helix</keyword>
<name>A0ABZ1ISE9_9ACTN</name>
<feature type="transmembrane region" description="Helical" evidence="2">
    <location>
        <begin position="61"/>
        <end position="83"/>
    </location>
</feature>
<reference evidence="3 4" key="1">
    <citation type="submission" date="2022-10" db="EMBL/GenBank/DDBJ databases">
        <title>The complete genomes of actinobacterial strains from the NBC collection.</title>
        <authorList>
            <person name="Joergensen T.S."/>
            <person name="Alvarez Arevalo M."/>
            <person name="Sterndorff E.B."/>
            <person name="Faurdal D."/>
            <person name="Vuksanovic O."/>
            <person name="Mourched A.-S."/>
            <person name="Charusanti P."/>
            <person name="Shaw S."/>
            <person name="Blin K."/>
            <person name="Weber T."/>
        </authorList>
    </citation>
    <scope>NUCLEOTIDE SEQUENCE [LARGE SCALE GENOMIC DNA]</scope>
    <source>
        <strain evidence="3 4">NBC_00206</strain>
    </source>
</reference>
<keyword evidence="2" id="KW-0812">Transmembrane</keyword>
<sequence>MYTVVALVPLLLEGGYTTHPATRALGISDAGQNPTATVRRPRPPHHRHGPHNVALGAQPTATFAAVPGPCILLIFVSVMVGMVRGNLTLLQATAITDPRGAMHYGRLSGLLAAPATTASAHAPFVGAALAAPPRRYGPLFFWPSSRWLPRLSAPWTATDAADPDDSPAVVDHN</sequence>
<accession>A0ABZ1ISE9</accession>
<evidence type="ECO:0000256" key="2">
    <source>
        <dbReference type="SAM" id="Phobius"/>
    </source>
</evidence>
<organism evidence="3 4">
    <name type="scientific">Streptomyces nigra</name>
    <dbReference type="NCBI Taxonomy" id="1827580"/>
    <lineage>
        <taxon>Bacteria</taxon>
        <taxon>Bacillati</taxon>
        <taxon>Actinomycetota</taxon>
        <taxon>Actinomycetes</taxon>
        <taxon>Kitasatosporales</taxon>
        <taxon>Streptomycetaceae</taxon>
        <taxon>Streptomyces</taxon>
    </lineage>
</organism>
<feature type="region of interest" description="Disordered" evidence="1">
    <location>
        <begin position="25"/>
        <end position="52"/>
    </location>
</feature>
<evidence type="ECO:0000313" key="3">
    <source>
        <dbReference type="EMBL" id="WTO81974.1"/>
    </source>
</evidence>
<keyword evidence="2" id="KW-0472">Membrane</keyword>
<evidence type="ECO:0000313" key="4">
    <source>
        <dbReference type="Proteomes" id="UP001622690"/>
    </source>
</evidence>
<proteinExistence type="predicted"/>